<protein>
    <submittedName>
        <fullName evidence="1">Uncharacterized protein</fullName>
    </submittedName>
</protein>
<dbReference type="Proteomes" id="UP000054928">
    <property type="component" value="Unassembled WGS sequence"/>
</dbReference>
<dbReference type="AlphaFoldDB" id="A0A0P1AIS3"/>
<proteinExistence type="predicted"/>
<dbReference type="RefSeq" id="XP_024576823.1">
    <property type="nucleotide sequence ID" value="XM_024726113.1"/>
</dbReference>
<sequence length="54" mass="6202">MKRQRMRTRSLKLLAQTYNHLAQKLNGLTESGYKKNGAQSLDAASEVKRSTRYC</sequence>
<organism evidence="1 2">
    <name type="scientific">Plasmopara halstedii</name>
    <name type="common">Downy mildew of sunflower</name>
    <dbReference type="NCBI Taxonomy" id="4781"/>
    <lineage>
        <taxon>Eukaryota</taxon>
        <taxon>Sar</taxon>
        <taxon>Stramenopiles</taxon>
        <taxon>Oomycota</taxon>
        <taxon>Peronosporomycetes</taxon>
        <taxon>Peronosporales</taxon>
        <taxon>Peronosporaceae</taxon>
        <taxon>Plasmopara</taxon>
    </lineage>
</organism>
<accession>A0A0P1AIS3</accession>
<evidence type="ECO:0000313" key="2">
    <source>
        <dbReference type="Proteomes" id="UP000054928"/>
    </source>
</evidence>
<reference evidence="2" key="1">
    <citation type="submission" date="2014-09" db="EMBL/GenBank/DDBJ databases">
        <authorList>
            <person name="Sharma Rahul"/>
            <person name="Thines Marco"/>
        </authorList>
    </citation>
    <scope>NUCLEOTIDE SEQUENCE [LARGE SCALE GENOMIC DNA]</scope>
</reference>
<evidence type="ECO:0000313" key="1">
    <source>
        <dbReference type="EMBL" id="CEG40454.1"/>
    </source>
</evidence>
<keyword evidence="2" id="KW-1185">Reference proteome</keyword>
<name>A0A0P1AIS3_PLAHL</name>
<dbReference type="EMBL" id="CCYD01000523">
    <property type="protein sequence ID" value="CEG40454.1"/>
    <property type="molecule type" value="Genomic_DNA"/>
</dbReference>
<dbReference type="GeneID" id="36405708"/>